<protein>
    <submittedName>
        <fullName evidence="11">Peptidase domain-containing ABC transporter</fullName>
    </submittedName>
</protein>
<keyword evidence="5 7" id="KW-1133">Transmembrane helix</keyword>
<feature type="transmembrane region" description="Helical" evidence="7">
    <location>
        <begin position="218"/>
        <end position="236"/>
    </location>
</feature>
<feature type="transmembrane region" description="Helical" evidence="7">
    <location>
        <begin position="320"/>
        <end position="340"/>
    </location>
</feature>
<dbReference type="PROSITE" id="PS00211">
    <property type="entry name" value="ABC_TRANSPORTER_1"/>
    <property type="match status" value="1"/>
</dbReference>
<keyword evidence="4" id="KW-0067">ATP-binding</keyword>
<dbReference type="InterPro" id="IPR003439">
    <property type="entry name" value="ABC_transporter-like_ATP-bd"/>
</dbReference>
<dbReference type="GO" id="GO:0006508">
    <property type="term" value="P:proteolysis"/>
    <property type="evidence" value="ECO:0007669"/>
    <property type="project" value="InterPro"/>
</dbReference>
<dbReference type="PANTHER" id="PTHR24221">
    <property type="entry name" value="ATP-BINDING CASSETTE SUB-FAMILY B"/>
    <property type="match status" value="1"/>
</dbReference>
<sequence length="733" mass="79197">MAAGPALCRGADVMGLAELNLPGHRRLPVIRAAEAAECGLACMAMIGRYHGHDIDLNGMRQRHAVSLTGATLRDLMQLADTLSLAARPLRVGIRALRRIALPAVIHWDLNHFVVLKSVRGDSYVIHDPARGRRSLNIQEFSNHYTGVALELAPAGDFRKLAARMPVRLNALWSGIRGLAPSVAQVLVVSLLLQIATFALPFHIQLVVDEAIGRADANLLPVLALGFGALTLLHAGLDALRAWILRLLGSMMSFQVVGNIVRHLLRLPVAWFEKRHVGDVMSRIESTEAIQDALTRGMISALVDGLMAVVAAFILFLYSPLLAMVVIVALLLVLGLGFAYFPATRAATEEAIVARAAEQSNLIETLRAMPTIKLMGGEVEREARWRNRFASVINSSVRVGRLGITRDFLQNAVLGIQTVLVIYLGARMVLNADGFSVGMLMAFLSFRQTFSDRALSLAEEIMQFRLLRLHLERLGDIVTAEPDLCPAAASPVHRDLAGGIELREVGFRYGDNLPPVLENVSLTIAPGDFVAISGASGGGKTTLAKLLLGLHRPVAGQVLLDGRPADPAAWRAWRAQIGVVAQDDQLLSGTIADNIAFFDPDMDMERVIAAAEGARIHEDILRMPMQYLSLVGDMGSALSGGQRQRVLLARALYRRPKLLLLDEGTANLDERTEQEIVELIASLPVTRIVIAHRPALVRAAHRQLVVGGGQVRECSGDAGAGGLADRAAAQPSQL</sequence>
<feature type="domain" description="ABC transporter" evidence="8">
    <location>
        <begin position="499"/>
        <end position="732"/>
    </location>
</feature>
<feature type="transmembrane region" description="Helical" evidence="7">
    <location>
        <begin position="185"/>
        <end position="206"/>
    </location>
</feature>
<name>A0A419AAL9_9RHOB</name>
<organism evidence="11 12">
    <name type="scientific">Paracoccus siganidrum</name>
    <dbReference type="NCBI Taxonomy" id="1276757"/>
    <lineage>
        <taxon>Bacteria</taxon>
        <taxon>Pseudomonadati</taxon>
        <taxon>Pseudomonadota</taxon>
        <taxon>Alphaproteobacteria</taxon>
        <taxon>Rhodobacterales</taxon>
        <taxon>Paracoccaceae</taxon>
        <taxon>Paracoccus</taxon>
    </lineage>
</organism>
<dbReference type="GO" id="GO:0005886">
    <property type="term" value="C:plasma membrane"/>
    <property type="evidence" value="ECO:0007669"/>
    <property type="project" value="UniProtKB-SubCell"/>
</dbReference>
<dbReference type="SUPFAM" id="SSF90123">
    <property type="entry name" value="ABC transporter transmembrane region"/>
    <property type="match status" value="1"/>
</dbReference>
<evidence type="ECO:0000313" key="12">
    <source>
        <dbReference type="Proteomes" id="UP000283587"/>
    </source>
</evidence>
<keyword evidence="6 7" id="KW-0472">Membrane</keyword>
<evidence type="ECO:0000256" key="2">
    <source>
        <dbReference type="ARBA" id="ARBA00022692"/>
    </source>
</evidence>
<dbReference type="InterPro" id="IPR005074">
    <property type="entry name" value="Peptidase_C39"/>
</dbReference>
<evidence type="ECO:0000256" key="3">
    <source>
        <dbReference type="ARBA" id="ARBA00022741"/>
    </source>
</evidence>
<dbReference type="PANTHER" id="PTHR24221:SF606">
    <property type="entry name" value="COLICIN V SECRETION-PROCESSING ATP-BINDING PROTEIN"/>
    <property type="match status" value="1"/>
</dbReference>
<dbReference type="PROSITE" id="PS50893">
    <property type="entry name" value="ABC_TRANSPORTER_2"/>
    <property type="match status" value="1"/>
</dbReference>
<evidence type="ECO:0000256" key="4">
    <source>
        <dbReference type="ARBA" id="ARBA00022840"/>
    </source>
</evidence>
<dbReference type="InterPro" id="IPR027417">
    <property type="entry name" value="P-loop_NTPase"/>
</dbReference>
<dbReference type="SMART" id="SM00382">
    <property type="entry name" value="AAA"/>
    <property type="match status" value="1"/>
</dbReference>
<evidence type="ECO:0000259" key="9">
    <source>
        <dbReference type="PROSITE" id="PS50929"/>
    </source>
</evidence>
<dbReference type="GO" id="GO:0034040">
    <property type="term" value="F:ATPase-coupled lipid transmembrane transporter activity"/>
    <property type="evidence" value="ECO:0007669"/>
    <property type="project" value="TreeGrafter"/>
</dbReference>
<evidence type="ECO:0000256" key="6">
    <source>
        <dbReference type="ARBA" id="ARBA00023136"/>
    </source>
</evidence>
<evidence type="ECO:0000259" key="8">
    <source>
        <dbReference type="PROSITE" id="PS50893"/>
    </source>
</evidence>
<dbReference type="Gene3D" id="3.40.50.300">
    <property type="entry name" value="P-loop containing nucleotide triphosphate hydrolases"/>
    <property type="match status" value="1"/>
</dbReference>
<dbReference type="GO" id="GO:0008233">
    <property type="term" value="F:peptidase activity"/>
    <property type="evidence" value="ECO:0007669"/>
    <property type="project" value="InterPro"/>
</dbReference>
<dbReference type="GO" id="GO:0016887">
    <property type="term" value="F:ATP hydrolysis activity"/>
    <property type="evidence" value="ECO:0007669"/>
    <property type="project" value="InterPro"/>
</dbReference>
<feature type="transmembrane region" description="Helical" evidence="7">
    <location>
        <begin position="292"/>
        <end position="314"/>
    </location>
</feature>
<dbReference type="InterPro" id="IPR017871">
    <property type="entry name" value="ABC_transporter-like_CS"/>
</dbReference>
<keyword evidence="2 7" id="KW-0812">Transmembrane</keyword>
<dbReference type="Pfam" id="PF03412">
    <property type="entry name" value="Peptidase_C39"/>
    <property type="match status" value="1"/>
</dbReference>
<dbReference type="Gene3D" id="1.20.1560.10">
    <property type="entry name" value="ABC transporter type 1, transmembrane domain"/>
    <property type="match status" value="1"/>
</dbReference>
<dbReference type="Proteomes" id="UP000283587">
    <property type="component" value="Unassembled WGS sequence"/>
</dbReference>
<reference evidence="12" key="1">
    <citation type="submission" date="2018-09" db="EMBL/GenBank/DDBJ databases">
        <title>Paracoccus onubensis nov. sp. a moderate halophilic bacterium isolated from Gruta de las Maravillas (Aracena, Spain).</title>
        <authorList>
            <person name="Jurado V."/>
            <person name="Gutierrez-Patricio S."/>
            <person name="Gonzalez-Pimentel J.L."/>
            <person name="Miller A.Z."/>
            <person name="Laiz L."/>
            <person name="Saiz-Jimenez C."/>
        </authorList>
    </citation>
    <scope>NUCLEOTIDE SEQUENCE [LARGE SCALE GENOMIC DNA]</scope>
    <source>
        <strain evidence="12">DSM 26381</strain>
    </source>
</reference>
<dbReference type="CDD" id="cd18567">
    <property type="entry name" value="ABC_6TM_CvaB_RaxB_like"/>
    <property type="match status" value="1"/>
</dbReference>
<dbReference type="InterPro" id="IPR039421">
    <property type="entry name" value="Type_1_exporter"/>
</dbReference>
<comment type="caution">
    <text evidence="11">The sequence shown here is derived from an EMBL/GenBank/DDBJ whole genome shotgun (WGS) entry which is preliminary data.</text>
</comment>
<accession>A0A419AAL9</accession>
<evidence type="ECO:0000256" key="7">
    <source>
        <dbReference type="SAM" id="Phobius"/>
    </source>
</evidence>
<keyword evidence="12" id="KW-1185">Reference proteome</keyword>
<proteinExistence type="predicted"/>
<comment type="subcellular location">
    <subcellularLocation>
        <location evidence="1">Cell membrane</location>
        <topology evidence="1">Multi-pass membrane protein</topology>
    </subcellularLocation>
</comment>
<dbReference type="OrthoDB" id="9808328at2"/>
<dbReference type="Pfam" id="PF00664">
    <property type="entry name" value="ABC_membrane"/>
    <property type="match status" value="1"/>
</dbReference>
<dbReference type="AlphaFoldDB" id="A0A419AAL9"/>
<dbReference type="InterPro" id="IPR011527">
    <property type="entry name" value="ABC1_TM_dom"/>
</dbReference>
<evidence type="ECO:0000259" key="10">
    <source>
        <dbReference type="PROSITE" id="PS50990"/>
    </source>
</evidence>
<gene>
    <name evidence="11" type="ORF">D3P05_03940</name>
</gene>
<dbReference type="InterPro" id="IPR036640">
    <property type="entry name" value="ABC1_TM_sf"/>
</dbReference>
<evidence type="ECO:0000256" key="5">
    <source>
        <dbReference type="ARBA" id="ARBA00022989"/>
    </source>
</evidence>
<dbReference type="Gene3D" id="3.90.70.10">
    <property type="entry name" value="Cysteine proteinases"/>
    <property type="match status" value="1"/>
</dbReference>
<dbReference type="SUPFAM" id="SSF52540">
    <property type="entry name" value="P-loop containing nucleoside triphosphate hydrolases"/>
    <property type="match status" value="1"/>
</dbReference>
<feature type="domain" description="ABC transmembrane type-1" evidence="9">
    <location>
        <begin position="185"/>
        <end position="465"/>
    </location>
</feature>
<keyword evidence="3" id="KW-0547">Nucleotide-binding</keyword>
<dbReference type="InterPro" id="IPR003593">
    <property type="entry name" value="AAA+_ATPase"/>
</dbReference>
<dbReference type="PROSITE" id="PS50929">
    <property type="entry name" value="ABC_TM1F"/>
    <property type="match status" value="1"/>
</dbReference>
<dbReference type="GO" id="GO:0005524">
    <property type="term" value="F:ATP binding"/>
    <property type="evidence" value="ECO:0007669"/>
    <property type="project" value="UniProtKB-KW"/>
</dbReference>
<feature type="domain" description="Peptidase C39" evidence="10">
    <location>
        <begin position="31"/>
        <end position="151"/>
    </location>
</feature>
<dbReference type="GO" id="GO:0140359">
    <property type="term" value="F:ABC-type transporter activity"/>
    <property type="evidence" value="ECO:0007669"/>
    <property type="project" value="InterPro"/>
</dbReference>
<evidence type="ECO:0000256" key="1">
    <source>
        <dbReference type="ARBA" id="ARBA00004651"/>
    </source>
</evidence>
<dbReference type="Pfam" id="PF00005">
    <property type="entry name" value="ABC_tran"/>
    <property type="match status" value="1"/>
</dbReference>
<dbReference type="EMBL" id="QZEW01000012">
    <property type="protein sequence ID" value="RJL20126.1"/>
    <property type="molecule type" value="Genomic_DNA"/>
</dbReference>
<feature type="transmembrane region" description="Helical" evidence="7">
    <location>
        <begin position="407"/>
        <end position="425"/>
    </location>
</feature>
<dbReference type="PROSITE" id="PS50990">
    <property type="entry name" value="PEPTIDASE_C39"/>
    <property type="match status" value="1"/>
</dbReference>
<evidence type="ECO:0000313" key="11">
    <source>
        <dbReference type="EMBL" id="RJL20126.1"/>
    </source>
</evidence>